<dbReference type="InterPro" id="IPR031345">
    <property type="entry name" value="T9SS_Plug_N"/>
</dbReference>
<evidence type="ECO:0000313" key="3">
    <source>
        <dbReference type="EMBL" id="TDG37041.1"/>
    </source>
</evidence>
<protein>
    <submittedName>
        <fullName evidence="3">DUF5103 domain-containing protein</fullName>
    </submittedName>
</protein>
<feature type="domain" description="Type 9 secretion system plug protein N-terminal" evidence="2">
    <location>
        <begin position="34"/>
        <end position="158"/>
    </location>
</feature>
<accession>A0A4R5MMR2</accession>
<feature type="chain" id="PRO_5020690870" evidence="1">
    <location>
        <begin position="21"/>
        <end position="424"/>
    </location>
</feature>
<feature type="signal peptide" evidence="1">
    <location>
        <begin position="1"/>
        <end position="20"/>
    </location>
</feature>
<evidence type="ECO:0000256" key="1">
    <source>
        <dbReference type="SAM" id="SignalP"/>
    </source>
</evidence>
<dbReference type="Pfam" id="PF17116">
    <property type="entry name" value="T9SS_plug_1st"/>
    <property type="match status" value="1"/>
</dbReference>
<dbReference type="AlphaFoldDB" id="A0A4R5MMR2"/>
<evidence type="ECO:0000313" key="4">
    <source>
        <dbReference type="Proteomes" id="UP000295668"/>
    </source>
</evidence>
<proteinExistence type="predicted"/>
<comment type="caution">
    <text evidence="3">The sequence shown here is derived from an EMBL/GenBank/DDBJ whole genome shotgun (WGS) entry which is preliminary data.</text>
</comment>
<name>A0A4R5MMR2_9SPHI</name>
<dbReference type="Proteomes" id="UP000295668">
    <property type="component" value="Unassembled WGS sequence"/>
</dbReference>
<dbReference type="OrthoDB" id="1522602at2"/>
<keyword evidence="4" id="KW-1185">Reference proteome</keyword>
<sequence>MQKLVAVILLFISVNTFGQANNFVYENKVYLPNIKTVTCYNSNKEQSLPVLNLNTSETLLFGFDDLLAGTKNYWYTIEHCTSEWKSSNLSTIDYLESFSDDRIIDYRYSINTTRKYTHYQLTLPNYQIKPKIGGNYLLKVYEDGDLKKPVISQRFFVVDNQVGVIAEVTNSMQVENRNAKQKINFTINHTFPISNPYQDLKAVVMQNFNSNTIQVNTRPSFIKQNQLIFNDLTTNDFWGDNEFRKFDTRSLRFKGDNVRDIYRDSEAVNVMLFNDPSRNTNAFANQYDENGNFYVRNTDGRDDRTEAEYTGVLFTLNSPPPSNDGDAFVVGRFNNYNLSKENKLLYDASRRQFYGNILLKQGLYDYEYVWLDRTTSTVSSRPFEGAFFETENAYQIFVYYRKPGARWESLIGFANISNRINDKR</sequence>
<gene>
    <name evidence="3" type="ORF">EZJ43_07135</name>
</gene>
<dbReference type="RefSeq" id="WP_133261996.1">
    <property type="nucleotide sequence ID" value="NZ_SJCY01000003.1"/>
</dbReference>
<evidence type="ECO:0000259" key="2">
    <source>
        <dbReference type="Pfam" id="PF17116"/>
    </source>
</evidence>
<keyword evidence="1" id="KW-0732">Signal</keyword>
<organism evidence="3 4">
    <name type="scientific">Pedobacter changchengzhani</name>
    <dbReference type="NCBI Taxonomy" id="2529274"/>
    <lineage>
        <taxon>Bacteria</taxon>
        <taxon>Pseudomonadati</taxon>
        <taxon>Bacteroidota</taxon>
        <taxon>Sphingobacteriia</taxon>
        <taxon>Sphingobacteriales</taxon>
        <taxon>Sphingobacteriaceae</taxon>
        <taxon>Pedobacter</taxon>
    </lineage>
</organism>
<dbReference type="EMBL" id="SJCY01000003">
    <property type="protein sequence ID" value="TDG37041.1"/>
    <property type="molecule type" value="Genomic_DNA"/>
</dbReference>
<reference evidence="3 4" key="1">
    <citation type="submission" date="2019-02" db="EMBL/GenBank/DDBJ databases">
        <title>Pedobacter sp. nov., a novel speices isolated from soil of pinguins habitat in Antarcitica.</title>
        <authorList>
            <person name="He R.-H."/>
        </authorList>
    </citation>
    <scope>NUCLEOTIDE SEQUENCE [LARGE SCALE GENOMIC DNA]</scope>
    <source>
        <strain evidence="3 4">E01020</strain>
    </source>
</reference>